<evidence type="ECO:0000313" key="9">
    <source>
        <dbReference type="Proteomes" id="UP001165395"/>
    </source>
</evidence>
<sequence>MVKRSTRYILLAWLLFIAAAVAVVFRTHFVADLSAFLPKSPNVKQQILVEQLKEGAIARLVLIGIEGGDATQRADASRQLQAELSKRPLFSVVQNGDPAAMQADQAYYFKNRYLLSPAVEKDHFSEAGIKASIQQLLIAMSGDSGLLIKKLLPSDPTGETLQILEQFMSSGGPRTEDDVWVSKDGQRAVLMAQLASSGLNTDEQALALDDIRAAFTKASQHTPQLKLVMTGTAVFSVYSRDTIKSEVERLATLGTVLVIVLLLLVYRSFRLLLLGVLPVASGALAGIAAVSIGFGYVHGLTLGFGTTLIGEAVDYSIYLFIQSGQEKKAYFWRTIRLGVLASIAGFAVLMVSSFPGLSQLGVYSIAGLLVAVLVTRFVLPVLMPTQLKMPALTGTATILDHVFEGLRHIRWVPIVLLVVSFTYLLMNHQRLWSRQLSSLSTISAAQSQLDAKLRGDFGNTDMRYIVSFHAPTQEAALQKAETVSGVLNQLVAANQIQGFQSPSNILPSVATQQKRLAAIPDQATLVKNLNAALVGMPVSADKLTGFVTAVTAAKQQGVITKAGLAKTASGVLLDSMLIRRANDYLVMMPLVPLANGLVTNTFQQSLDRAGLAGVSVLDVVEETSGVFGRYTEEAMTLSLVGSAAIVALFVFSKGWRTAWRISFPLLCAVVVVMAIFAWLHIQMTILHLVGLLLLVAIGSNYVLFFAEDETDRDLASRQKMEVSLVVANLATVCSFGLLGTSSVPVLSFMGSTVGIGTFLALIFAAMLVRQRYVKASE</sequence>
<name>A0ABS8D4I8_9NEIS</name>
<dbReference type="Gene3D" id="1.20.1640.10">
    <property type="entry name" value="Multidrug efflux transporter AcrB transmembrane domain"/>
    <property type="match status" value="2"/>
</dbReference>
<dbReference type="SUPFAM" id="SSF82866">
    <property type="entry name" value="Multidrug efflux transporter AcrB transmembrane domain"/>
    <property type="match status" value="2"/>
</dbReference>
<dbReference type="Pfam" id="PF03176">
    <property type="entry name" value="MMPL"/>
    <property type="match status" value="1"/>
</dbReference>
<keyword evidence="3 6" id="KW-0812">Transmembrane</keyword>
<keyword evidence="4 6" id="KW-1133">Transmembrane helix</keyword>
<evidence type="ECO:0000256" key="4">
    <source>
        <dbReference type="ARBA" id="ARBA00022989"/>
    </source>
</evidence>
<gene>
    <name evidence="8" type="ORF">LIN78_05015</name>
</gene>
<feature type="transmembrane region" description="Helical" evidence="6">
    <location>
        <begin position="722"/>
        <end position="739"/>
    </location>
</feature>
<feature type="transmembrane region" description="Helical" evidence="6">
    <location>
        <begin position="360"/>
        <end position="379"/>
    </location>
</feature>
<keyword evidence="9" id="KW-1185">Reference proteome</keyword>
<dbReference type="RefSeq" id="WP_227179115.1">
    <property type="nucleotide sequence ID" value="NZ_JAJBZT010000002.1"/>
</dbReference>
<protein>
    <submittedName>
        <fullName evidence="8">MMPL family transporter</fullName>
    </submittedName>
</protein>
<evidence type="ECO:0000256" key="2">
    <source>
        <dbReference type="ARBA" id="ARBA00022475"/>
    </source>
</evidence>
<evidence type="ECO:0000256" key="3">
    <source>
        <dbReference type="ARBA" id="ARBA00022692"/>
    </source>
</evidence>
<feature type="transmembrane region" description="Helical" evidence="6">
    <location>
        <begin position="409"/>
        <end position="426"/>
    </location>
</feature>
<comment type="subcellular location">
    <subcellularLocation>
        <location evidence="1">Cell membrane</location>
        <topology evidence="1">Multi-pass membrane protein</topology>
    </subcellularLocation>
</comment>
<organism evidence="8 9">
    <name type="scientific">Leeia speluncae</name>
    <dbReference type="NCBI Taxonomy" id="2884804"/>
    <lineage>
        <taxon>Bacteria</taxon>
        <taxon>Pseudomonadati</taxon>
        <taxon>Pseudomonadota</taxon>
        <taxon>Betaproteobacteria</taxon>
        <taxon>Neisseriales</taxon>
        <taxon>Leeiaceae</taxon>
        <taxon>Leeia</taxon>
    </lineage>
</organism>
<keyword evidence="2" id="KW-1003">Cell membrane</keyword>
<feature type="transmembrane region" description="Helical" evidence="6">
    <location>
        <begin position="300"/>
        <end position="321"/>
    </location>
</feature>
<dbReference type="PANTHER" id="PTHR33406:SF13">
    <property type="entry name" value="MEMBRANE PROTEIN YDFJ"/>
    <property type="match status" value="1"/>
</dbReference>
<feature type="transmembrane region" description="Helical" evidence="6">
    <location>
        <begin position="250"/>
        <end position="266"/>
    </location>
</feature>
<feature type="transmembrane region" description="Helical" evidence="6">
    <location>
        <begin position="658"/>
        <end position="679"/>
    </location>
</feature>
<evidence type="ECO:0000259" key="7">
    <source>
        <dbReference type="Pfam" id="PF03176"/>
    </source>
</evidence>
<comment type="caution">
    <text evidence="8">The sequence shown here is derived from an EMBL/GenBank/DDBJ whole genome shotgun (WGS) entry which is preliminary data.</text>
</comment>
<evidence type="ECO:0000256" key="1">
    <source>
        <dbReference type="ARBA" id="ARBA00004651"/>
    </source>
</evidence>
<evidence type="ECO:0000313" key="8">
    <source>
        <dbReference type="EMBL" id="MCB6182908.1"/>
    </source>
</evidence>
<feature type="transmembrane region" description="Helical" evidence="6">
    <location>
        <begin position="333"/>
        <end position="354"/>
    </location>
</feature>
<dbReference type="EMBL" id="JAJBZT010000002">
    <property type="protein sequence ID" value="MCB6182908.1"/>
    <property type="molecule type" value="Genomic_DNA"/>
</dbReference>
<feature type="transmembrane region" description="Helical" evidence="6">
    <location>
        <begin position="634"/>
        <end position="651"/>
    </location>
</feature>
<reference evidence="8" key="1">
    <citation type="submission" date="2021-10" db="EMBL/GenBank/DDBJ databases">
        <title>The complete genome sequence of Leeia sp. TBRC 13508.</title>
        <authorList>
            <person name="Charoenyingcharoen P."/>
            <person name="Yukphan P."/>
        </authorList>
    </citation>
    <scope>NUCLEOTIDE SEQUENCE</scope>
    <source>
        <strain evidence="8">TBRC 13508</strain>
    </source>
</reference>
<dbReference type="InterPro" id="IPR004869">
    <property type="entry name" value="MMPL_dom"/>
</dbReference>
<feature type="transmembrane region" description="Helical" evidence="6">
    <location>
        <begin position="685"/>
        <end position="706"/>
    </location>
</feature>
<evidence type="ECO:0000256" key="6">
    <source>
        <dbReference type="SAM" id="Phobius"/>
    </source>
</evidence>
<accession>A0ABS8D4I8</accession>
<feature type="transmembrane region" description="Helical" evidence="6">
    <location>
        <begin position="745"/>
        <end position="768"/>
    </location>
</feature>
<feature type="transmembrane region" description="Helical" evidence="6">
    <location>
        <begin position="271"/>
        <end position="294"/>
    </location>
</feature>
<dbReference type="InterPro" id="IPR050545">
    <property type="entry name" value="Mycobact_MmpL"/>
</dbReference>
<proteinExistence type="predicted"/>
<keyword evidence="5 6" id="KW-0472">Membrane</keyword>
<evidence type="ECO:0000256" key="5">
    <source>
        <dbReference type="ARBA" id="ARBA00023136"/>
    </source>
</evidence>
<dbReference type="Proteomes" id="UP001165395">
    <property type="component" value="Unassembled WGS sequence"/>
</dbReference>
<feature type="domain" description="Membrane transport protein MMPL" evidence="7">
    <location>
        <begin position="176"/>
        <end position="383"/>
    </location>
</feature>
<dbReference type="PANTHER" id="PTHR33406">
    <property type="entry name" value="MEMBRANE PROTEIN MJ1562-RELATED"/>
    <property type="match status" value="1"/>
</dbReference>